<protein>
    <submittedName>
        <fullName evidence="2 4">Uncharacterized protein</fullName>
    </submittedName>
</protein>
<feature type="region of interest" description="Disordered" evidence="1">
    <location>
        <begin position="1"/>
        <end position="66"/>
    </location>
</feature>
<dbReference type="AlphaFoldDB" id="A0A0N4WR76"/>
<dbReference type="EMBL" id="UZAF01018401">
    <property type="protein sequence ID" value="VDO51323.1"/>
    <property type="molecule type" value="Genomic_DNA"/>
</dbReference>
<reference evidence="4" key="1">
    <citation type="submission" date="2017-02" db="UniProtKB">
        <authorList>
            <consortium name="WormBaseParasite"/>
        </authorList>
    </citation>
    <scope>IDENTIFICATION</scope>
</reference>
<evidence type="ECO:0000256" key="1">
    <source>
        <dbReference type="SAM" id="MobiDB-lite"/>
    </source>
</evidence>
<organism evidence="4">
    <name type="scientific">Haemonchus placei</name>
    <name type="common">Barber's pole worm</name>
    <dbReference type="NCBI Taxonomy" id="6290"/>
    <lineage>
        <taxon>Eukaryota</taxon>
        <taxon>Metazoa</taxon>
        <taxon>Ecdysozoa</taxon>
        <taxon>Nematoda</taxon>
        <taxon>Chromadorea</taxon>
        <taxon>Rhabditida</taxon>
        <taxon>Rhabditina</taxon>
        <taxon>Rhabditomorpha</taxon>
        <taxon>Strongyloidea</taxon>
        <taxon>Trichostrongylidae</taxon>
        <taxon>Haemonchus</taxon>
    </lineage>
</organism>
<keyword evidence="3" id="KW-1185">Reference proteome</keyword>
<dbReference type="WBParaSite" id="HPLM_0001397701-mRNA-1">
    <property type="protein sequence ID" value="HPLM_0001397701-mRNA-1"/>
    <property type="gene ID" value="HPLM_0001397701"/>
</dbReference>
<proteinExistence type="predicted"/>
<dbReference type="Proteomes" id="UP000268014">
    <property type="component" value="Unassembled WGS sequence"/>
</dbReference>
<feature type="compositionally biased region" description="Basic and acidic residues" evidence="1">
    <location>
        <begin position="28"/>
        <end position="38"/>
    </location>
</feature>
<reference evidence="2 3" key="2">
    <citation type="submission" date="2018-11" db="EMBL/GenBank/DDBJ databases">
        <authorList>
            <consortium name="Pathogen Informatics"/>
        </authorList>
    </citation>
    <scope>NUCLEOTIDE SEQUENCE [LARGE SCALE GENOMIC DNA]</scope>
    <source>
        <strain evidence="2 3">MHpl1</strain>
    </source>
</reference>
<name>A0A0N4WR76_HAEPC</name>
<gene>
    <name evidence="2" type="ORF">HPLM_LOCUS13969</name>
</gene>
<accession>A0A0N4WR76</accession>
<evidence type="ECO:0000313" key="4">
    <source>
        <dbReference type="WBParaSite" id="HPLM_0001397701-mRNA-1"/>
    </source>
</evidence>
<sequence>MRERTGRRIGPGSFPGPTGKRTRAARVAGEHRTTEPPMHHVMSWPNSVPVRSRSGENEQEGNLVTT</sequence>
<evidence type="ECO:0000313" key="2">
    <source>
        <dbReference type="EMBL" id="VDO51323.1"/>
    </source>
</evidence>
<evidence type="ECO:0000313" key="3">
    <source>
        <dbReference type="Proteomes" id="UP000268014"/>
    </source>
</evidence>